<organism evidence="2 3">
    <name type="scientific">Scleroderma citrinum Foug A</name>
    <dbReference type="NCBI Taxonomy" id="1036808"/>
    <lineage>
        <taxon>Eukaryota</taxon>
        <taxon>Fungi</taxon>
        <taxon>Dikarya</taxon>
        <taxon>Basidiomycota</taxon>
        <taxon>Agaricomycotina</taxon>
        <taxon>Agaricomycetes</taxon>
        <taxon>Agaricomycetidae</taxon>
        <taxon>Boletales</taxon>
        <taxon>Sclerodermatineae</taxon>
        <taxon>Sclerodermataceae</taxon>
        <taxon>Scleroderma</taxon>
    </lineage>
</organism>
<accession>A0A0C3DVG3</accession>
<reference evidence="2 3" key="1">
    <citation type="submission" date="2014-04" db="EMBL/GenBank/DDBJ databases">
        <authorList>
            <consortium name="DOE Joint Genome Institute"/>
            <person name="Kuo A."/>
            <person name="Kohler A."/>
            <person name="Nagy L.G."/>
            <person name="Floudas D."/>
            <person name="Copeland A."/>
            <person name="Barry K.W."/>
            <person name="Cichocki N."/>
            <person name="Veneault-Fourrey C."/>
            <person name="LaButti K."/>
            <person name="Lindquist E.A."/>
            <person name="Lipzen A."/>
            <person name="Lundell T."/>
            <person name="Morin E."/>
            <person name="Murat C."/>
            <person name="Sun H."/>
            <person name="Tunlid A."/>
            <person name="Henrissat B."/>
            <person name="Grigoriev I.V."/>
            <person name="Hibbett D.S."/>
            <person name="Martin F."/>
            <person name="Nordberg H.P."/>
            <person name="Cantor M.N."/>
            <person name="Hua S.X."/>
        </authorList>
    </citation>
    <scope>NUCLEOTIDE SEQUENCE [LARGE SCALE GENOMIC DNA]</scope>
    <source>
        <strain evidence="2 3">Foug A</strain>
    </source>
</reference>
<protein>
    <recommendedName>
        <fullName evidence="4">Secreted protein</fullName>
    </recommendedName>
</protein>
<dbReference type="HOGENOM" id="CLU_2347959_0_0_1"/>
<proteinExistence type="predicted"/>
<evidence type="ECO:0000313" key="2">
    <source>
        <dbReference type="EMBL" id="KIM59941.1"/>
    </source>
</evidence>
<evidence type="ECO:0000256" key="1">
    <source>
        <dbReference type="SAM" id="SignalP"/>
    </source>
</evidence>
<keyword evidence="3" id="KW-1185">Reference proteome</keyword>
<feature type="signal peptide" evidence="1">
    <location>
        <begin position="1"/>
        <end position="16"/>
    </location>
</feature>
<dbReference type="InParanoid" id="A0A0C3DVG3"/>
<reference evidence="3" key="2">
    <citation type="submission" date="2015-01" db="EMBL/GenBank/DDBJ databases">
        <title>Evolutionary Origins and Diversification of the Mycorrhizal Mutualists.</title>
        <authorList>
            <consortium name="DOE Joint Genome Institute"/>
            <consortium name="Mycorrhizal Genomics Consortium"/>
            <person name="Kohler A."/>
            <person name="Kuo A."/>
            <person name="Nagy L.G."/>
            <person name="Floudas D."/>
            <person name="Copeland A."/>
            <person name="Barry K.W."/>
            <person name="Cichocki N."/>
            <person name="Veneault-Fourrey C."/>
            <person name="LaButti K."/>
            <person name="Lindquist E.A."/>
            <person name="Lipzen A."/>
            <person name="Lundell T."/>
            <person name="Morin E."/>
            <person name="Murat C."/>
            <person name="Riley R."/>
            <person name="Ohm R."/>
            <person name="Sun H."/>
            <person name="Tunlid A."/>
            <person name="Henrissat B."/>
            <person name="Grigoriev I.V."/>
            <person name="Hibbett D.S."/>
            <person name="Martin F."/>
        </authorList>
    </citation>
    <scope>NUCLEOTIDE SEQUENCE [LARGE SCALE GENOMIC DNA]</scope>
    <source>
        <strain evidence="3">Foug A</strain>
    </source>
</reference>
<name>A0A0C3DVG3_9AGAM</name>
<evidence type="ECO:0008006" key="4">
    <source>
        <dbReference type="Google" id="ProtNLM"/>
    </source>
</evidence>
<dbReference type="EMBL" id="KN822068">
    <property type="protein sequence ID" value="KIM59941.1"/>
    <property type="molecule type" value="Genomic_DNA"/>
</dbReference>
<sequence length="97" mass="10964">MRTTMMRCRWWTRVTAMAVASQATRQQVANTAQAMTRSAVEYHHHHRLVINTGQPADVNAATHTHTCEHTGAGHSHRCESRNLLLVNPIATRNMYDS</sequence>
<keyword evidence="1" id="KW-0732">Signal</keyword>
<evidence type="ECO:0000313" key="3">
    <source>
        <dbReference type="Proteomes" id="UP000053989"/>
    </source>
</evidence>
<dbReference type="Proteomes" id="UP000053989">
    <property type="component" value="Unassembled WGS sequence"/>
</dbReference>
<feature type="chain" id="PRO_5002173988" description="Secreted protein" evidence="1">
    <location>
        <begin position="17"/>
        <end position="97"/>
    </location>
</feature>
<dbReference type="AlphaFoldDB" id="A0A0C3DVG3"/>
<gene>
    <name evidence="2" type="ORF">SCLCIDRAFT_980145</name>
</gene>